<accession>A0A022R8S5</accession>
<dbReference type="Pfam" id="PF05056">
    <property type="entry name" value="DUF674"/>
    <property type="match status" value="1"/>
</dbReference>
<dbReference type="eggNOG" id="KOG0017">
    <property type="taxonomic scope" value="Eukaryota"/>
</dbReference>
<evidence type="ECO:0000313" key="1">
    <source>
        <dbReference type="EMBL" id="EYU36138.1"/>
    </source>
</evidence>
<dbReference type="PhylomeDB" id="A0A022R8S5"/>
<reference evidence="1 2" key="1">
    <citation type="journal article" date="2013" name="Proc. Natl. Acad. Sci. U.S.A.">
        <title>Fine-scale variation in meiotic recombination in Mimulus inferred from population shotgun sequencing.</title>
        <authorList>
            <person name="Hellsten U."/>
            <person name="Wright K.M."/>
            <person name="Jenkins J."/>
            <person name="Shu S."/>
            <person name="Yuan Y."/>
            <person name="Wessler S.R."/>
            <person name="Schmutz J."/>
            <person name="Willis J.H."/>
            <person name="Rokhsar D.S."/>
        </authorList>
    </citation>
    <scope>NUCLEOTIDE SEQUENCE [LARGE SCALE GENOMIC DNA]</scope>
    <source>
        <strain evidence="2">cv. DUN x IM62</strain>
    </source>
</reference>
<protein>
    <recommendedName>
        <fullName evidence="3">DUF674 domain-containing protein</fullName>
    </recommendedName>
</protein>
<dbReference type="KEGG" id="egt:105958871"/>
<dbReference type="InterPro" id="IPR007750">
    <property type="entry name" value="DUF674"/>
</dbReference>
<dbReference type="EMBL" id="KI630592">
    <property type="protein sequence ID" value="EYU36138.1"/>
    <property type="molecule type" value="Genomic_DNA"/>
</dbReference>
<evidence type="ECO:0008006" key="3">
    <source>
        <dbReference type="Google" id="ProtNLM"/>
    </source>
</evidence>
<dbReference type="AlphaFoldDB" id="A0A022R8S5"/>
<dbReference type="PANTHER" id="PTHR33103:SF19">
    <property type="entry name" value="OS09G0544700 PROTEIN"/>
    <property type="match status" value="1"/>
</dbReference>
<organism evidence="1 2">
    <name type="scientific">Erythranthe guttata</name>
    <name type="common">Yellow monkey flower</name>
    <name type="synonym">Mimulus guttatus</name>
    <dbReference type="NCBI Taxonomy" id="4155"/>
    <lineage>
        <taxon>Eukaryota</taxon>
        <taxon>Viridiplantae</taxon>
        <taxon>Streptophyta</taxon>
        <taxon>Embryophyta</taxon>
        <taxon>Tracheophyta</taxon>
        <taxon>Spermatophyta</taxon>
        <taxon>Magnoliopsida</taxon>
        <taxon>eudicotyledons</taxon>
        <taxon>Gunneridae</taxon>
        <taxon>Pentapetalae</taxon>
        <taxon>asterids</taxon>
        <taxon>lamiids</taxon>
        <taxon>Lamiales</taxon>
        <taxon>Phrymaceae</taxon>
        <taxon>Erythranthe</taxon>
    </lineage>
</organism>
<evidence type="ECO:0000313" key="2">
    <source>
        <dbReference type="Proteomes" id="UP000030748"/>
    </source>
</evidence>
<name>A0A022R8S5_ERYGU</name>
<keyword evidence="2" id="KW-1185">Reference proteome</keyword>
<dbReference type="PANTHER" id="PTHR33103">
    <property type="entry name" value="OS01G0153900 PROTEIN"/>
    <property type="match status" value="1"/>
</dbReference>
<dbReference type="Proteomes" id="UP000030748">
    <property type="component" value="Unassembled WGS sequence"/>
</dbReference>
<dbReference type="OMA" id="TVMPMSA"/>
<sequence length="228" mass="25110">MAESTLSLKLLINSQSKRVLFAEAGKDFVDFLFYILSLPVGTVINLLKKQENIGSLANLYESIENLNETYIQPNKTKEAILKPVATVPGSNIPLLALNDSSSKRKFYRCSNCFGYVSDDANASCPSCSRKMTTALSYVAPPQRASGEVGFVKGVVTYMVMDDLAVIPLSTISSITLLHKFHVKELSSLEEKVVNFGMDEAVKLLNASMQTKKVLTEVFLNCATPREHM</sequence>
<dbReference type="OrthoDB" id="2014278at2759"/>
<dbReference type="STRING" id="4155.A0A022R8S5"/>
<gene>
    <name evidence="1" type="ORF">MIMGU_mgv1a022824mg</name>
</gene>
<proteinExistence type="predicted"/>